<accession>A0A0V1GKK8</accession>
<keyword evidence="2" id="KW-1185">Reference proteome</keyword>
<proteinExistence type="predicted"/>
<protein>
    <submittedName>
        <fullName evidence="1">Uncharacterized protein</fullName>
    </submittedName>
</protein>
<evidence type="ECO:0000313" key="2">
    <source>
        <dbReference type="Proteomes" id="UP000055024"/>
    </source>
</evidence>
<dbReference type="Proteomes" id="UP000055024">
    <property type="component" value="Unassembled WGS sequence"/>
</dbReference>
<comment type="caution">
    <text evidence="1">The sequence shown here is derived from an EMBL/GenBank/DDBJ whole genome shotgun (WGS) entry which is preliminary data.</text>
</comment>
<name>A0A0V1GKK8_9BILA</name>
<gene>
    <name evidence="1" type="ORF">T11_2056</name>
</gene>
<organism evidence="1 2">
    <name type="scientific">Trichinella zimbabwensis</name>
    <dbReference type="NCBI Taxonomy" id="268475"/>
    <lineage>
        <taxon>Eukaryota</taxon>
        <taxon>Metazoa</taxon>
        <taxon>Ecdysozoa</taxon>
        <taxon>Nematoda</taxon>
        <taxon>Enoplea</taxon>
        <taxon>Dorylaimia</taxon>
        <taxon>Trichinellida</taxon>
        <taxon>Trichinellidae</taxon>
        <taxon>Trichinella</taxon>
    </lineage>
</organism>
<dbReference type="AlphaFoldDB" id="A0A0V1GKK8"/>
<reference evidence="1 2" key="1">
    <citation type="submission" date="2015-01" db="EMBL/GenBank/DDBJ databases">
        <title>Evolution of Trichinella species and genotypes.</title>
        <authorList>
            <person name="Korhonen P.K."/>
            <person name="Edoardo P."/>
            <person name="Giuseppe L.R."/>
            <person name="Gasser R.B."/>
        </authorList>
    </citation>
    <scope>NUCLEOTIDE SEQUENCE [LARGE SCALE GENOMIC DNA]</scope>
    <source>
        <strain evidence="1">ISS1029</strain>
    </source>
</reference>
<dbReference type="EMBL" id="JYDP01001206">
    <property type="protein sequence ID" value="KRY98728.1"/>
    <property type="molecule type" value="Genomic_DNA"/>
</dbReference>
<sequence length="82" mass="9724">MHERFDITSQDSEMLSNSASTYYKSYDVTFYQKPQLKQYHNTKHALLSSTLIHETLRSRFDISRNYQGLHVGMFTNDNNEEI</sequence>
<evidence type="ECO:0000313" key="1">
    <source>
        <dbReference type="EMBL" id="KRY98728.1"/>
    </source>
</evidence>